<dbReference type="SUPFAM" id="SSF82171">
    <property type="entry name" value="DPP6 N-terminal domain-like"/>
    <property type="match status" value="1"/>
</dbReference>
<evidence type="ECO:0000313" key="3">
    <source>
        <dbReference type="Proteomes" id="UP000736328"/>
    </source>
</evidence>
<dbReference type="InterPro" id="IPR011042">
    <property type="entry name" value="6-blade_b-propeller_TolB-like"/>
</dbReference>
<dbReference type="PANTHER" id="PTHR36842">
    <property type="entry name" value="PROTEIN TOLB HOMOLOG"/>
    <property type="match status" value="1"/>
</dbReference>
<reference evidence="2" key="1">
    <citation type="submission" date="2020-07" db="EMBL/GenBank/DDBJ databases">
        <title>Huge and variable diversity of episymbiotic CPR bacteria and DPANN archaea in groundwater ecosystems.</title>
        <authorList>
            <person name="He C.Y."/>
            <person name="Keren R."/>
            <person name="Whittaker M."/>
            <person name="Farag I.F."/>
            <person name="Doudna J."/>
            <person name="Cate J.H.D."/>
            <person name="Banfield J.F."/>
        </authorList>
    </citation>
    <scope>NUCLEOTIDE SEQUENCE</scope>
    <source>
        <strain evidence="2">NC_groundwater_1520_Pr4_B-0.1um_53_5</strain>
    </source>
</reference>
<sequence length="893" mass="102050">VLFQPDHQAQAEKCARLAEQTYDRLVPFLKWRPGGRTEIILTDHLDQANAITTAFPRRTIVIYLSQPAGQPGNYDDWMEELIVHEYTHLLDMDMVSGFPGFLCQSFGRLFLPNAVQPWNQIEGLAVYSESRYTRFGRNKGALYDGILRSYVNENKWPAIDQVAVFGPAWPSEAPYLFGGKFHQYLAERFGESKLAEYQKRHSGMTLPFMQNRPAKKTLGQSLPRLWDEWRRHSQKIYGAQIDSIKASGLNFTEKLTSNGFDKAGLDISPDGRYAAYVQSDSRDRSRIILYDLSSGSSRILVRGEFQSFLCFSPDGAKLAFAKSEYLGSGRQHYNDLYLLDIANGRTTRISRGLRAKDPAFSFDGRSLYFAGSQGGAYALGRLDIANQTVKYLTDFSDSCTYSHLKMSPDGSRLALVAWTGQGFCDIYSYDIAQAEFQTLFCDQTQELCPSWSQDGRMVYFSSDRSGIWNTYSYDLNQKTISRLTNVVGGSLFPNILNDSTILYLDLSARGYDLVKAQTGNYPVTKAVILDPEIFQPAKQFQRTEYQIKKYQPLKTMMPVLWFPTAFTDEKDGALGVSLWGWDALLQRNYYLSAGASPSNHRFYFDLQYADQSLSLPVSLTLRDYPAGYNVNISGQDTVYWQREQEQTLSFGWPFKRSDYSLTPSIRFRHQRLMGLNYLIDGVYNPYWTGNLCDISTAVSFSNYKIYRNSISPQDGRRIFARAAFYHETWGSDLDQTYLFGLWNEYLSLSFSRQVLKASLRADAYYARSQVYRETNNWLNLRGYDQAETIGPRRLAVTLEYRLPLVDIQRGISTWPIYFKNIHAAAFWDAGAGAYSFSDLRSKTFKQSLGAELVTDWTVFYSLPSSFKVGLVRALQRSQKYSLYLTFTQDILGI</sequence>
<evidence type="ECO:0000256" key="1">
    <source>
        <dbReference type="ARBA" id="ARBA00009820"/>
    </source>
</evidence>
<dbReference type="PANTHER" id="PTHR36842:SF1">
    <property type="entry name" value="PROTEIN TOLB"/>
    <property type="match status" value="1"/>
</dbReference>
<proteinExistence type="inferred from homology"/>
<gene>
    <name evidence="2" type="ORF">HY768_11720</name>
</gene>
<protein>
    <submittedName>
        <fullName evidence="2">PD40 domain-containing protein</fullName>
    </submittedName>
</protein>
<dbReference type="Pfam" id="PF07676">
    <property type="entry name" value="PD40"/>
    <property type="match status" value="2"/>
</dbReference>
<dbReference type="EMBL" id="JACQXR010000164">
    <property type="protein sequence ID" value="MBI4727861.1"/>
    <property type="molecule type" value="Genomic_DNA"/>
</dbReference>
<dbReference type="Gene3D" id="2.120.10.30">
    <property type="entry name" value="TolB, C-terminal domain"/>
    <property type="match status" value="2"/>
</dbReference>
<evidence type="ECO:0000313" key="2">
    <source>
        <dbReference type="EMBL" id="MBI4727861.1"/>
    </source>
</evidence>
<dbReference type="InterPro" id="IPR011659">
    <property type="entry name" value="WD40"/>
</dbReference>
<organism evidence="2 3">
    <name type="scientific">candidate division TA06 bacterium</name>
    <dbReference type="NCBI Taxonomy" id="2250710"/>
    <lineage>
        <taxon>Bacteria</taxon>
        <taxon>Bacteria division TA06</taxon>
    </lineage>
</organism>
<name>A0A933IBR1_UNCT6</name>
<dbReference type="AlphaFoldDB" id="A0A933IBR1"/>
<comment type="similarity">
    <text evidence="1">Belongs to the TolB family.</text>
</comment>
<feature type="non-terminal residue" evidence="2">
    <location>
        <position position="1"/>
    </location>
</feature>
<dbReference type="Proteomes" id="UP000736328">
    <property type="component" value="Unassembled WGS sequence"/>
</dbReference>
<accession>A0A933IBR1</accession>
<comment type="caution">
    <text evidence="2">The sequence shown here is derived from an EMBL/GenBank/DDBJ whole genome shotgun (WGS) entry which is preliminary data.</text>
</comment>